<organism evidence="2 3">
    <name type="scientific">Phytophthora citrophthora</name>
    <dbReference type="NCBI Taxonomy" id="4793"/>
    <lineage>
        <taxon>Eukaryota</taxon>
        <taxon>Sar</taxon>
        <taxon>Stramenopiles</taxon>
        <taxon>Oomycota</taxon>
        <taxon>Peronosporomycetes</taxon>
        <taxon>Peronosporales</taxon>
        <taxon>Peronosporaceae</taxon>
        <taxon>Phytophthora</taxon>
    </lineage>
</organism>
<accession>A0AAD9GHZ3</accession>
<keyword evidence="3" id="KW-1185">Reference proteome</keyword>
<evidence type="ECO:0000313" key="3">
    <source>
        <dbReference type="Proteomes" id="UP001259832"/>
    </source>
</evidence>
<reference evidence="2" key="1">
    <citation type="submission" date="2023-08" db="EMBL/GenBank/DDBJ databases">
        <title>Reference Genome Resource for the Citrus Pathogen Phytophthora citrophthora.</title>
        <authorList>
            <person name="Moller H."/>
            <person name="Coetzee B."/>
            <person name="Rose L.J."/>
            <person name="Van Niekerk J.M."/>
        </authorList>
    </citation>
    <scope>NUCLEOTIDE SEQUENCE</scope>
    <source>
        <strain evidence="2">STE-U-9442</strain>
    </source>
</reference>
<feature type="region of interest" description="Disordered" evidence="1">
    <location>
        <begin position="1"/>
        <end position="20"/>
    </location>
</feature>
<dbReference type="AlphaFoldDB" id="A0AAD9GHZ3"/>
<dbReference type="EMBL" id="JASMQC010000017">
    <property type="protein sequence ID" value="KAK1938816.1"/>
    <property type="molecule type" value="Genomic_DNA"/>
</dbReference>
<sequence>MLVTGSQSRSLARKEQWTDEQKAHYVVAQSTESCSLEPNKQSLMLPRRERASRSSSPMSVYYRSRHTSAKIWTTSSWSMRKQRDETVRKFSQRLKENVRMFADLPMNAAYIPEVQQCRERGKRSWHLQYRARSVQ</sequence>
<proteinExistence type="predicted"/>
<feature type="compositionally biased region" description="Polar residues" evidence="1">
    <location>
        <begin position="1"/>
        <end position="10"/>
    </location>
</feature>
<comment type="caution">
    <text evidence="2">The sequence shown here is derived from an EMBL/GenBank/DDBJ whole genome shotgun (WGS) entry which is preliminary data.</text>
</comment>
<name>A0AAD9GHZ3_9STRA</name>
<protein>
    <submittedName>
        <fullName evidence="2">Uncharacterized protein</fullName>
    </submittedName>
</protein>
<evidence type="ECO:0000313" key="2">
    <source>
        <dbReference type="EMBL" id="KAK1938816.1"/>
    </source>
</evidence>
<gene>
    <name evidence="2" type="ORF">P3T76_008891</name>
</gene>
<feature type="region of interest" description="Disordered" evidence="1">
    <location>
        <begin position="37"/>
        <end position="59"/>
    </location>
</feature>
<evidence type="ECO:0000256" key="1">
    <source>
        <dbReference type="SAM" id="MobiDB-lite"/>
    </source>
</evidence>
<dbReference type="Proteomes" id="UP001259832">
    <property type="component" value="Unassembled WGS sequence"/>
</dbReference>